<accession>A0ABV4Z2U7</accession>
<dbReference type="EMBL" id="JBHFXX010000001">
    <property type="protein sequence ID" value="MFB3798965.1"/>
    <property type="molecule type" value="Genomic_DNA"/>
</dbReference>
<organism evidence="1 2">
    <name type="scientific">Pseudomonas boreofloridensis</name>
    <dbReference type="NCBI Taxonomy" id="3064348"/>
    <lineage>
        <taxon>Bacteria</taxon>
        <taxon>Pseudomonadati</taxon>
        <taxon>Pseudomonadota</taxon>
        <taxon>Gammaproteobacteria</taxon>
        <taxon>Pseudomonadales</taxon>
        <taxon>Pseudomonadaceae</taxon>
        <taxon>Pseudomonas</taxon>
    </lineage>
</organism>
<evidence type="ECO:0000313" key="1">
    <source>
        <dbReference type="EMBL" id="MFB3798965.1"/>
    </source>
</evidence>
<protein>
    <submittedName>
        <fullName evidence="1">Uncharacterized protein</fullName>
    </submittedName>
</protein>
<comment type="caution">
    <text evidence="1">The sequence shown here is derived from an EMBL/GenBank/DDBJ whole genome shotgun (WGS) entry which is preliminary data.</text>
</comment>
<gene>
    <name evidence="1" type="ORF">ACE1YR_00755</name>
</gene>
<dbReference type="Proteomes" id="UP001577047">
    <property type="component" value="Unassembled WGS sequence"/>
</dbReference>
<name>A0ABV4Z2U7_9PSED</name>
<evidence type="ECO:0000313" key="2">
    <source>
        <dbReference type="Proteomes" id="UP001577047"/>
    </source>
</evidence>
<keyword evidence="2" id="KW-1185">Reference proteome</keyword>
<proteinExistence type="predicted"/>
<reference evidence="1 2" key="1">
    <citation type="submission" date="2024-09" db="EMBL/GenBank/DDBJ databases">
        <authorList>
            <person name="Fullem K."/>
        </authorList>
    </citation>
    <scope>NUCLEOTIDE SEQUENCE [LARGE SCALE GENOMIC DNA]</scope>
    <source>
        <strain evidence="2">K1(2024)</strain>
    </source>
</reference>
<dbReference type="RefSeq" id="WP_304482706.1">
    <property type="nucleotide sequence ID" value="NZ_JAUQOQ010000001.1"/>
</dbReference>
<sequence>MSNKKPDEPSQPLAVVTFRDLQYTSRQIFTADLRPLSVRAGLIDVPTSDAEAVACLEQHPDFARLE</sequence>